<gene>
    <name evidence="1" type="ORF">DICVIV_04280</name>
</gene>
<dbReference type="AlphaFoldDB" id="A0A0D8Y0I4"/>
<evidence type="ECO:0000313" key="1">
    <source>
        <dbReference type="EMBL" id="KJH49549.1"/>
    </source>
</evidence>
<evidence type="ECO:0000313" key="2">
    <source>
        <dbReference type="Proteomes" id="UP000053766"/>
    </source>
</evidence>
<protein>
    <submittedName>
        <fullName evidence="1">Uncharacterized protein</fullName>
    </submittedName>
</protein>
<dbReference type="EMBL" id="KN716230">
    <property type="protein sequence ID" value="KJH49549.1"/>
    <property type="molecule type" value="Genomic_DNA"/>
</dbReference>
<organism evidence="1 2">
    <name type="scientific">Dictyocaulus viviparus</name>
    <name type="common">Bovine lungworm</name>
    <dbReference type="NCBI Taxonomy" id="29172"/>
    <lineage>
        <taxon>Eukaryota</taxon>
        <taxon>Metazoa</taxon>
        <taxon>Ecdysozoa</taxon>
        <taxon>Nematoda</taxon>
        <taxon>Chromadorea</taxon>
        <taxon>Rhabditida</taxon>
        <taxon>Rhabditina</taxon>
        <taxon>Rhabditomorpha</taxon>
        <taxon>Strongyloidea</taxon>
        <taxon>Metastrongylidae</taxon>
        <taxon>Dictyocaulus</taxon>
    </lineage>
</organism>
<sequence length="269" mass="30183">MSSVDVVMGMIANQLICTSTVDTDPESITDCSASSSASQSTIEKGLDAHAVCNQIISELLSIEVTMYSQIEAFRTKRKLLEKAKQSANQGNTLALTNVEAATSLVRIFADIAARYSVTVEHWKKKGFDQIDNYRVTSVDNESAHSSCHLDDEIEIIDIESTRNFDQNDVVYRDKDEINRIGSEPCGTKEAVFVLQHHDSKNTAKKSRNKKVSLRNNSSFIDVNHSNDLNEYKRIRQDFVDRGDATDPKITSLEKSHDQTSQVQFFVHFP</sequence>
<reference evidence="2" key="2">
    <citation type="journal article" date="2016" name="Sci. Rep.">
        <title>Dictyocaulus viviparus genome, variome and transcriptome elucidate lungworm biology and support future intervention.</title>
        <authorList>
            <person name="McNulty S.N."/>
            <person name="Strube C."/>
            <person name="Rosa B.A."/>
            <person name="Martin J.C."/>
            <person name="Tyagi R."/>
            <person name="Choi Y.J."/>
            <person name="Wang Q."/>
            <person name="Hallsworth Pepin K."/>
            <person name="Zhang X."/>
            <person name="Ozersky P."/>
            <person name="Wilson R.K."/>
            <person name="Sternberg P.W."/>
            <person name="Gasser R.B."/>
            <person name="Mitreva M."/>
        </authorList>
    </citation>
    <scope>NUCLEOTIDE SEQUENCE [LARGE SCALE GENOMIC DNA]</scope>
    <source>
        <strain evidence="2">HannoverDv2000</strain>
    </source>
</reference>
<dbReference type="Proteomes" id="UP000053766">
    <property type="component" value="Unassembled WGS sequence"/>
</dbReference>
<reference evidence="1 2" key="1">
    <citation type="submission" date="2013-11" db="EMBL/GenBank/DDBJ databases">
        <title>Draft genome of the bovine lungworm Dictyocaulus viviparus.</title>
        <authorList>
            <person name="Mitreva M."/>
        </authorList>
    </citation>
    <scope>NUCLEOTIDE SEQUENCE [LARGE SCALE GENOMIC DNA]</scope>
    <source>
        <strain evidence="1 2">HannoverDv2000</strain>
    </source>
</reference>
<keyword evidence="2" id="KW-1185">Reference proteome</keyword>
<accession>A0A0D8Y0I4</accession>
<proteinExistence type="predicted"/>
<name>A0A0D8Y0I4_DICVI</name>